<proteinExistence type="predicted"/>
<accession>A0A392S3S7</accession>
<protein>
    <submittedName>
        <fullName evidence="2">Uncharacterized protein</fullName>
    </submittedName>
</protein>
<name>A0A392S3S7_9FABA</name>
<dbReference type="Proteomes" id="UP000265520">
    <property type="component" value="Unassembled WGS sequence"/>
</dbReference>
<dbReference type="EMBL" id="LXQA010307432">
    <property type="protein sequence ID" value="MCI42670.1"/>
    <property type="molecule type" value="Genomic_DNA"/>
</dbReference>
<comment type="caution">
    <text evidence="2">The sequence shown here is derived from an EMBL/GenBank/DDBJ whole genome shotgun (WGS) entry which is preliminary data.</text>
</comment>
<evidence type="ECO:0000256" key="1">
    <source>
        <dbReference type="SAM" id="MobiDB-lite"/>
    </source>
</evidence>
<organism evidence="2 3">
    <name type="scientific">Trifolium medium</name>
    <dbReference type="NCBI Taxonomy" id="97028"/>
    <lineage>
        <taxon>Eukaryota</taxon>
        <taxon>Viridiplantae</taxon>
        <taxon>Streptophyta</taxon>
        <taxon>Embryophyta</taxon>
        <taxon>Tracheophyta</taxon>
        <taxon>Spermatophyta</taxon>
        <taxon>Magnoliopsida</taxon>
        <taxon>eudicotyledons</taxon>
        <taxon>Gunneridae</taxon>
        <taxon>Pentapetalae</taxon>
        <taxon>rosids</taxon>
        <taxon>fabids</taxon>
        <taxon>Fabales</taxon>
        <taxon>Fabaceae</taxon>
        <taxon>Papilionoideae</taxon>
        <taxon>50 kb inversion clade</taxon>
        <taxon>NPAAA clade</taxon>
        <taxon>Hologalegina</taxon>
        <taxon>IRL clade</taxon>
        <taxon>Trifolieae</taxon>
        <taxon>Trifolium</taxon>
    </lineage>
</organism>
<keyword evidence="3" id="KW-1185">Reference proteome</keyword>
<sequence>EAQAAVQEEEEINRFEAGVHPDQHQIPENQPDPGAPLYTHSVNELAAMLHSMEIAQYSEAMSYRATFPTPTFGTLYPEDSEWQAHQAREMASFQARQSYNSSLRTTELSEIARR</sequence>
<dbReference type="AlphaFoldDB" id="A0A392S3S7"/>
<feature type="non-terminal residue" evidence="2">
    <location>
        <position position="1"/>
    </location>
</feature>
<reference evidence="2 3" key="1">
    <citation type="journal article" date="2018" name="Front. Plant Sci.">
        <title>Red Clover (Trifolium pratense) and Zigzag Clover (T. medium) - A Picture of Genomic Similarities and Differences.</title>
        <authorList>
            <person name="Dluhosova J."/>
            <person name="Istvanek J."/>
            <person name="Nedelnik J."/>
            <person name="Repkova J."/>
        </authorList>
    </citation>
    <scope>NUCLEOTIDE SEQUENCE [LARGE SCALE GENOMIC DNA]</scope>
    <source>
        <strain evidence="3">cv. 10/8</strain>
        <tissue evidence="2">Leaf</tissue>
    </source>
</reference>
<feature type="region of interest" description="Disordered" evidence="1">
    <location>
        <begin position="1"/>
        <end position="37"/>
    </location>
</feature>
<evidence type="ECO:0000313" key="2">
    <source>
        <dbReference type="EMBL" id="MCI42670.1"/>
    </source>
</evidence>
<evidence type="ECO:0000313" key="3">
    <source>
        <dbReference type="Proteomes" id="UP000265520"/>
    </source>
</evidence>
<feature type="non-terminal residue" evidence="2">
    <location>
        <position position="114"/>
    </location>
</feature>
<feature type="compositionally biased region" description="Basic and acidic residues" evidence="1">
    <location>
        <begin position="12"/>
        <end position="25"/>
    </location>
</feature>